<dbReference type="InterPro" id="IPR020295">
    <property type="entry name" value="DUF2737"/>
</dbReference>
<comment type="caution">
    <text evidence="1">The sequence shown here is derived from an EMBL/GenBank/DDBJ whole genome shotgun (WGS) entry which is preliminary data.</text>
</comment>
<sequence>MIGRSYDPSIFPDDLSVRRRQRAMPPRDELMKRNSFQSVNENKFLDALLKKMRRM</sequence>
<dbReference type="RefSeq" id="WP_132349240.1">
    <property type="nucleotide sequence ID" value="NZ_JAEGID010000002.1"/>
</dbReference>
<name>A0A483LR03_KLEPN</name>
<reference evidence="1" key="1">
    <citation type="submission" date="2019-01" db="EMBL/GenBank/DDBJ databases">
        <authorList>
            <person name="Lista F."/>
            <person name="Anselmo A."/>
        </authorList>
    </citation>
    <scope>NUCLEOTIDE SEQUENCE</scope>
    <source>
        <strain evidence="1">5S</strain>
    </source>
</reference>
<dbReference type="EMBL" id="SDCR01000001">
    <property type="protein sequence ID" value="TCX77481.1"/>
    <property type="molecule type" value="Genomic_DNA"/>
</dbReference>
<dbReference type="AlphaFoldDB" id="A0A483LR03"/>
<protein>
    <submittedName>
        <fullName evidence="1">DUF2737 family protein</fullName>
    </submittedName>
</protein>
<dbReference type="Pfam" id="PF10930">
    <property type="entry name" value="DUF2737"/>
    <property type="match status" value="1"/>
</dbReference>
<accession>A0A483LR03</accession>
<evidence type="ECO:0000313" key="1">
    <source>
        <dbReference type="EMBL" id="TCX77481.1"/>
    </source>
</evidence>
<proteinExistence type="predicted"/>
<organism evidence="1">
    <name type="scientific">Klebsiella pneumoniae</name>
    <dbReference type="NCBI Taxonomy" id="573"/>
    <lineage>
        <taxon>Bacteria</taxon>
        <taxon>Pseudomonadati</taxon>
        <taxon>Pseudomonadota</taxon>
        <taxon>Gammaproteobacteria</taxon>
        <taxon>Enterobacterales</taxon>
        <taxon>Enterobacteriaceae</taxon>
        <taxon>Klebsiella/Raoultella group</taxon>
        <taxon>Klebsiella</taxon>
        <taxon>Klebsiella pneumoniae complex</taxon>
    </lineage>
</organism>
<gene>
    <name evidence="1" type="ORF">ETE60_00815</name>
</gene>